<evidence type="ECO:0000313" key="2">
    <source>
        <dbReference type="Proteomes" id="UP000287166"/>
    </source>
</evidence>
<organism evidence="1 2">
    <name type="scientific">Sparassis crispa</name>
    <dbReference type="NCBI Taxonomy" id="139825"/>
    <lineage>
        <taxon>Eukaryota</taxon>
        <taxon>Fungi</taxon>
        <taxon>Dikarya</taxon>
        <taxon>Basidiomycota</taxon>
        <taxon>Agaricomycotina</taxon>
        <taxon>Agaricomycetes</taxon>
        <taxon>Polyporales</taxon>
        <taxon>Sparassidaceae</taxon>
        <taxon>Sparassis</taxon>
    </lineage>
</organism>
<reference evidence="1 2" key="1">
    <citation type="journal article" date="2018" name="Sci. Rep.">
        <title>Genome sequence of the cauliflower mushroom Sparassis crispa (Hanabiratake) and its association with beneficial usage.</title>
        <authorList>
            <person name="Kiyama R."/>
            <person name="Furutani Y."/>
            <person name="Kawaguchi K."/>
            <person name="Nakanishi T."/>
        </authorList>
    </citation>
    <scope>NUCLEOTIDE SEQUENCE [LARGE SCALE GENOMIC DNA]</scope>
</reference>
<protein>
    <submittedName>
        <fullName evidence="1">Uncharacterized protein</fullName>
    </submittedName>
</protein>
<comment type="caution">
    <text evidence="1">The sequence shown here is derived from an EMBL/GenBank/DDBJ whole genome shotgun (WGS) entry which is preliminary data.</text>
</comment>
<dbReference type="OrthoDB" id="10264306at2759"/>
<keyword evidence="2" id="KW-1185">Reference proteome</keyword>
<evidence type="ECO:0000313" key="1">
    <source>
        <dbReference type="EMBL" id="GBE80797.1"/>
    </source>
</evidence>
<sequence>MLGLDGTMDLVTEGTTKHGIERHLGYEIGLVRISLGLASDFRDVYRVIRFAGMFAGAGITGPLWQDWLDTKTEELA</sequence>
<accession>A0A401GF35</accession>
<dbReference type="InParanoid" id="A0A401GF35"/>
<dbReference type="RefSeq" id="XP_027611710.1">
    <property type="nucleotide sequence ID" value="XM_027755909.1"/>
</dbReference>
<dbReference type="EMBL" id="BFAD01000003">
    <property type="protein sequence ID" value="GBE80797.1"/>
    <property type="molecule type" value="Genomic_DNA"/>
</dbReference>
<name>A0A401GF35_9APHY</name>
<dbReference type="STRING" id="139825.A0A401GF35"/>
<gene>
    <name evidence="1" type="ORF">SCP_0305170</name>
</gene>
<dbReference type="AlphaFoldDB" id="A0A401GF35"/>
<proteinExistence type="predicted"/>
<dbReference type="GeneID" id="38777714"/>
<dbReference type="Proteomes" id="UP000287166">
    <property type="component" value="Unassembled WGS sequence"/>
</dbReference>